<name>A0A6N2CJK6_SOLCI</name>
<feature type="compositionally biased region" description="Polar residues" evidence="1">
    <location>
        <begin position="147"/>
        <end position="161"/>
    </location>
</feature>
<protein>
    <recommendedName>
        <fullName evidence="3">Gag-pol polyprotein</fullName>
    </recommendedName>
</protein>
<reference evidence="2" key="1">
    <citation type="submission" date="2019-05" db="EMBL/GenBank/DDBJ databases">
        <title>The de novo reference genome and transcriptome assemblies of the wild tomato species Solanum chilense.</title>
        <authorList>
            <person name="Stam R."/>
            <person name="Nosenko T."/>
            <person name="Hoerger A.C."/>
            <person name="Stephan W."/>
            <person name="Seidel M.A."/>
            <person name="Kuhn J.M.M."/>
            <person name="Haberer G."/>
            <person name="Tellier A."/>
        </authorList>
    </citation>
    <scope>NUCLEOTIDE SEQUENCE</scope>
    <source>
        <tissue evidence="2">Mature leaves</tissue>
    </source>
</reference>
<sequence length="307" mass="34458">MEVVLGMKKSYPVTSSRALTIVEEVDNVPQGAQGDHVPIIVQGNDVPVVLPELTNSDIREDLLALARTVTTQANLSMVPRMNVVESNMSSRLSDFVRINPLIFLGYKVRNRGFRSSEGRISYDMLNNDMTLSRLIVYAQPIEESKLKTTSRNMKRSGSSDQDQTRFKKRAQGQEEPRSAKVKLEKRGGSQNGKLMCVTCGKRHYGKCLDGNSGFYGCGKDDHKVMDRPTIAARGREGKQVARNLPKDDSPNKRRFCAVLTIGANPNEDDGDGKTLYLFSVMISFLVRKYVEKRSVDELSYHFYLTHV</sequence>
<comment type="caution">
    <text evidence="2">The sequence shown here is derived from an EMBL/GenBank/DDBJ whole genome shotgun (WGS) entry which is preliminary data.</text>
</comment>
<gene>
    <name evidence="2" type="ORF">EJD97_003882</name>
</gene>
<dbReference type="EMBL" id="RXGB01000153">
    <property type="protein sequence ID" value="TMX04920.1"/>
    <property type="molecule type" value="Genomic_DNA"/>
</dbReference>
<dbReference type="AlphaFoldDB" id="A0A6N2CJK6"/>
<accession>A0A6N2CJK6</accession>
<proteinExistence type="predicted"/>
<feature type="region of interest" description="Disordered" evidence="1">
    <location>
        <begin position="146"/>
        <end position="186"/>
    </location>
</feature>
<evidence type="ECO:0000256" key="1">
    <source>
        <dbReference type="SAM" id="MobiDB-lite"/>
    </source>
</evidence>
<evidence type="ECO:0008006" key="3">
    <source>
        <dbReference type="Google" id="ProtNLM"/>
    </source>
</evidence>
<organism evidence="2">
    <name type="scientific">Solanum chilense</name>
    <name type="common">Tomato</name>
    <name type="synonym">Lycopersicon chilense</name>
    <dbReference type="NCBI Taxonomy" id="4083"/>
    <lineage>
        <taxon>Eukaryota</taxon>
        <taxon>Viridiplantae</taxon>
        <taxon>Streptophyta</taxon>
        <taxon>Embryophyta</taxon>
        <taxon>Tracheophyta</taxon>
        <taxon>Spermatophyta</taxon>
        <taxon>Magnoliopsida</taxon>
        <taxon>eudicotyledons</taxon>
        <taxon>Gunneridae</taxon>
        <taxon>Pentapetalae</taxon>
        <taxon>asterids</taxon>
        <taxon>lamiids</taxon>
        <taxon>Solanales</taxon>
        <taxon>Solanaceae</taxon>
        <taxon>Solanoideae</taxon>
        <taxon>Solaneae</taxon>
        <taxon>Solanum</taxon>
        <taxon>Solanum subgen. Lycopersicon</taxon>
    </lineage>
</organism>
<feature type="compositionally biased region" description="Basic and acidic residues" evidence="1">
    <location>
        <begin position="171"/>
        <end position="186"/>
    </location>
</feature>
<evidence type="ECO:0000313" key="2">
    <source>
        <dbReference type="EMBL" id="TMX04920.1"/>
    </source>
</evidence>